<keyword evidence="8" id="KW-0862">Zinc</keyword>
<name>A0A485K2Y5_9STRA</name>
<keyword evidence="6 12" id="KW-0732">Signal</keyword>
<evidence type="ECO:0000256" key="8">
    <source>
        <dbReference type="ARBA" id="ARBA00022833"/>
    </source>
</evidence>
<evidence type="ECO:0000313" key="16">
    <source>
        <dbReference type="Proteomes" id="UP000332933"/>
    </source>
</evidence>
<dbReference type="InterPro" id="IPR000834">
    <property type="entry name" value="Peptidase_M14"/>
</dbReference>
<evidence type="ECO:0000313" key="15">
    <source>
        <dbReference type="EMBL" id="VFT77645.1"/>
    </source>
</evidence>
<keyword evidence="3" id="KW-0121">Carboxypeptidase</keyword>
<feature type="active site" description="Proton donor/acceptor" evidence="10">
    <location>
        <position position="313"/>
    </location>
</feature>
<keyword evidence="9" id="KW-0482">Metalloprotease</keyword>
<dbReference type="GO" id="GO:0006508">
    <property type="term" value="P:proteolysis"/>
    <property type="evidence" value="ECO:0007669"/>
    <property type="project" value="UniProtKB-KW"/>
</dbReference>
<reference evidence="15 16" key="1">
    <citation type="submission" date="2019-03" db="EMBL/GenBank/DDBJ databases">
        <authorList>
            <person name="Gaulin E."/>
            <person name="Dumas B."/>
        </authorList>
    </citation>
    <scope>NUCLEOTIDE SEQUENCE [LARGE SCALE GENOMIC DNA]</scope>
    <source>
        <strain evidence="15">CBS 568.67</strain>
    </source>
</reference>
<gene>
    <name evidence="15" type="primary">Aste57867_420</name>
    <name evidence="14" type="ORF">As57867_000419</name>
    <name evidence="15" type="ORF">ASTE57867_420</name>
</gene>
<dbReference type="SUPFAM" id="SSF53187">
    <property type="entry name" value="Zn-dependent exopeptidases"/>
    <property type="match status" value="1"/>
</dbReference>
<feature type="region of interest" description="Disordered" evidence="11">
    <location>
        <begin position="188"/>
        <end position="216"/>
    </location>
</feature>
<comment type="similarity">
    <text evidence="2 10">Belongs to the peptidase M14 family.</text>
</comment>
<evidence type="ECO:0000256" key="7">
    <source>
        <dbReference type="ARBA" id="ARBA00022801"/>
    </source>
</evidence>
<dbReference type="FunFam" id="3.40.630.10:FF:000084">
    <property type="entry name" value="Carboxypeptidase B2"/>
    <property type="match status" value="1"/>
</dbReference>
<keyword evidence="16" id="KW-1185">Reference proteome</keyword>
<dbReference type="PROSITE" id="PS00132">
    <property type="entry name" value="CARBOXYPEPT_ZN_1"/>
    <property type="match status" value="1"/>
</dbReference>
<dbReference type="Gene3D" id="3.40.630.10">
    <property type="entry name" value="Zn peptidases"/>
    <property type="match status" value="1"/>
</dbReference>
<dbReference type="OrthoDB" id="3626597at2759"/>
<evidence type="ECO:0000256" key="6">
    <source>
        <dbReference type="ARBA" id="ARBA00022729"/>
    </source>
</evidence>
<comment type="cofactor">
    <cofactor evidence="1">
        <name>Zn(2+)</name>
        <dbReference type="ChEBI" id="CHEBI:29105"/>
    </cofactor>
</comment>
<dbReference type="GO" id="GO:0005615">
    <property type="term" value="C:extracellular space"/>
    <property type="evidence" value="ECO:0007669"/>
    <property type="project" value="TreeGrafter"/>
</dbReference>
<evidence type="ECO:0000256" key="1">
    <source>
        <dbReference type="ARBA" id="ARBA00001947"/>
    </source>
</evidence>
<protein>
    <submittedName>
        <fullName evidence="15">Aste57867_420 protein</fullName>
    </submittedName>
</protein>
<dbReference type="AlphaFoldDB" id="A0A485K2Y5"/>
<evidence type="ECO:0000256" key="10">
    <source>
        <dbReference type="PROSITE-ProRule" id="PRU01379"/>
    </source>
</evidence>
<dbReference type="EMBL" id="CAADRA010000020">
    <property type="protein sequence ID" value="VFT77645.1"/>
    <property type="molecule type" value="Genomic_DNA"/>
</dbReference>
<evidence type="ECO:0000256" key="12">
    <source>
        <dbReference type="SAM" id="SignalP"/>
    </source>
</evidence>
<feature type="compositionally biased region" description="Acidic residues" evidence="11">
    <location>
        <begin position="358"/>
        <end position="371"/>
    </location>
</feature>
<keyword evidence="4" id="KW-0645">Protease</keyword>
<feature type="signal peptide" evidence="12">
    <location>
        <begin position="1"/>
        <end position="16"/>
    </location>
</feature>
<reference evidence="14" key="2">
    <citation type="submission" date="2019-06" db="EMBL/GenBank/DDBJ databases">
        <title>Genomics analysis of Aphanomyces spp. identifies a new class of oomycete effector associated with host adaptation.</title>
        <authorList>
            <person name="Gaulin E."/>
        </authorList>
    </citation>
    <scope>NUCLEOTIDE SEQUENCE</scope>
    <source>
        <strain evidence="14">CBS 578.67</strain>
    </source>
</reference>
<dbReference type="PROSITE" id="PS52035">
    <property type="entry name" value="PEPTIDASE_M14"/>
    <property type="match status" value="1"/>
</dbReference>
<dbReference type="Proteomes" id="UP000332933">
    <property type="component" value="Unassembled WGS sequence"/>
</dbReference>
<sequence>MKLFTVLALVASAALASLTQLPDGRIRTPDELLAIQDDADTNRKCHQANGNYIPSLKPGQYTASKFHNCFRTDAQIYEYLDAIAAQSPSLVSKFQLTTTFKGLPVYGYKITKDGGATKKALYFQAMQHAREWVAGSSTLYALSSFLDDLASGNPTPFDNYNLYFVPVVNRDGYQKTWSGKRYQRKNANEVDLNRNWPNTNPNPRPESPGSETYPGPYKLSEKESQGIDAWLSSKSDEIDGAIDVHTYAGLILYAYGDTDEPSPHEAQFDTLGQAMKAVMGKYVQEPAWKLYFAYGVFPDYYYRKFTKPAITIEMVGNDFVAPASTIRARGDELKKGFVEFANQVPLFLGGANPTTEPPSDEPTDEPIDDHP</sequence>
<dbReference type="GO" id="GO:0004181">
    <property type="term" value="F:metallocarboxypeptidase activity"/>
    <property type="evidence" value="ECO:0007669"/>
    <property type="project" value="InterPro"/>
</dbReference>
<dbReference type="PANTHER" id="PTHR11705">
    <property type="entry name" value="PROTEASE FAMILY M14 CARBOXYPEPTIDASE A,B"/>
    <property type="match status" value="1"/>
</dbReference>
<organism evidence="15 16">
    <name type="scientific">Aphanomyces stellatus</name>
    <dbReference type="NCBI Taxonomy" id="120398"/>
    <lineage>
        <taxon>Eukaryota</taxon>
        <taxon>Sar</taxon>
        <taxon>Stramenopiles</taxon>
        <taxon>Oomycota</taxon>
        <taxon>Saprolegniomycetes</taxon>
        <taxon>Saprolegniales</taxon>
        <taxon>Verrucalvaceae</taxon>
        <taxon>Aphanomyces</taxon>
    </lineage>
</organism>
<dbReference type="EMBL" id="VJMH01000020">
    <property type="protein sequence ID" value="KAF0720301.1"/>
    <property type="molecule type" value="Genomic_DNA"/>
</dbReference>
<dbReference type="GO" id="GO:0008270">
    <property type="term" value="F:zinc ion binding"/>
    <property type="evidence" value="ECO:0007669"/>
    <property type="project" value="InterPro"/>
</dbReference>
<dbReference type="InterPro" id="IPR057246">
    <property type="entry name" value="CARBOXYPEPT_ZN_1"/>
</dbReference>
<keyword evidence="7" id="KW-0378">Hydrolase</keyword>
<dbReference type="SMART" id="SM00631">
    <property type="entry name" value="Zn_pept"/>
    <property type="match status" value="1"/>
</dbReference>
<evidence type="ECO:0000256" key="4">
    <source>
        <dbReference type="ARBA" id="ARBA00022670"/>
    </source>
</evidence>
<evidence type="ECO:0000256" key="2">
    <source>
        <dbReference type="ARBA" id="ARBA00005988"/>
    </source>
</evidence>
<keyword evidence="5" id="KW-0479">Metal-binding</keyword>
<dbReference type="PANTHER" id="PTHR11705:SF143">
    <property type="entry name" value="SLL0236 PROTEIN"/>
    <property type="match status" value="1"/>
</dbReference>
<evidence type="ECO:0000259" key="13">
    <source>
        <dbReference type="PROSITE" id="PS52035"/>
    </source>
</evidence>
<evidence type="ECO:0000313" key="14">
    <source>
        <dbReference type="EMBL" id="KAF0720301.1"/>
    </source>
</evidence>
<accession>A0A485K2Y5</accession>
<evidence type="ECO:0000256" key="11">
    <source>
        <dbReference type="SAM" id="MobiDB-lite"/>
    </source>
</evidence>
<feature type="chain" id="PRO_5033436526" evidence="12">
    <location>
        <begin position="17"/>
        <end position="371"/>
    </location>
</feature>
<feature type="domain" description="Peptidase M14" evidence="13">
    <location>
        <begin position="65"/>
        <end position="344"/>
    </location>
</feature>
<evidence type="ECO:0000256" key="5">
    <source>
        <dbReference type="ARBA" id="ARBA00022723"/>
    </source>
</evidence>
<evidence type="ECO:0000256" key="9">
    <source>
        <dbReference type="ARBA" id="ARBA00023049"/>
    </source>
</evidence>
<evidence type="ECO:0000256" key="3">
    <source>
        <dbReference type="ARBA" id="ARBA00022645"/>
    </source>
</evidence>
<feature type="region of interest" description="Disordered" evidence="11">
    <location>
        <begin position="349"/>
        <end position="371"/>
    </location>
</feature>
<proteinExistence type="inferred from homology"/>
<dbReference type="Pfam" id="PF00246">
    <property type="entry name" value="Peptidase_M14"/>
    <property type="match status" value="1"/>
</dbReference>